<dbReference type="SUPFAM" id="SSF88723">
    <property type="entry name" value="PIN domain-like"/>
    <property type="match status" value="1"/>
</dbReference>
<dbReference type="Pfam" id="PF01850">
    <property type="entry name" value="PIN"/>
    <property type="match status" value="1"/>
</dbReference>
<evidence type="ECO:0000256" key="4">
    <source>
        <dbReference type="ARBA" id="ARBA00022801"/>
    </source>
</evidence>
<organism evidence="7 8">
    <name type="scientific">Fodinicola feengrottensis</name>
    <dbReference type="NCBI Taxonomy" id="435914"/>
    <lineage>
        <taxon>Bacteria</taxon>
        <taxon>Bacillati</taxon>
        <taxon>Actinomycetota</taxon>
        <taxon>Actinomycetes</taxon>
        <taxon>Mycobacteriales</taxon>
        <taxon>Fodinicola</taxon>
    </lineage>
</organism>
<evidence type="ECO:0000256" key="3">
    <source>
        <dbReference type="ARBA" id="ARBA00022723"/>
    </source>
</evidence>
<feature type="domain" description="PIN" evidence="6">
    <location>
        <begin position="4"/>
        <end position="118"/>
    </location>
</feature>
<dbReference type="RefSeq" id="WP_344306089.1">
    <property type="nucleotide sequence ID" value="NZ_BAAANY010000001.1"/>
</dbReference>
<accession>A0ABN2FP70</accession>
<reference evidence="7 8" key="1">
    <citation type="journal article" date="2019" name="Int. J. Syst. Evol. Microbiol.">
        <title>The Global Catalogue of Microorganisms (GCM) 10K type strain sequencing project: providing services to taxonomists for standard genome sequencing and annotation.</title>
        <authorList>
            <consortium name="The Broad Institute Genomics Platform"/>
            <consortium name="The Broad Institute Genome Sequencing Center for Infectious Disease"/>
            <person name="Wu L."/>
            <person name="Ma J."/>
        </authorList>
    </citation>
    <scope>NUCLEOTIDE SEQUENCE [LARGE SCALE GENOMIC DNA]</scope>
    <source>
        <strain evidence="7 8">JCM 14718</strain>
    </source>
</reference>
<name>A0ABN2FP70_9ACTN</name>
<dbReference type="Gene3D" id="3.40.50.1010">
    <property type="entry name" value="5'-nuclease"/>
    <property type="match status" value="1"/>
</dbReference>
<evidence type="ECO:0000313" key="8">
    <source>
        <dbReference type="Proteomes" id="UP001500618"/>
    </source>
</evidence>
<gene>
    <name evidence="7" type="ORF">GCM10009765_00950</name>
</gene>
<dbReference type="Proteomes" id="UP001500618">
    <property type="component" value="Unassembled WGS sequence"/>
</dbReference>
<evidence type="ECO:0000256" key="1">
    <source>
        <dbReference type="ARBA" id="ARBA00022649"/>
    </source>
</evidence>
<keyword evidence="4" id="KW-0378">Hydrolase</keyword>
<evidence type="ECO:0000256" key="2">
    <source>
        <dbReference type="ARBA" id="ARBA00022722"/>
    </source>
</evidence>
<comment type="caution">
    <text evidence="7">The sequence shown here is derived from an EMBL/GenBank/DDBJ whole genome shotgun (WGS) entry which is preliminary data.</text>
</comment>
<evidence type="ECO:0000259" key="6">
    <source>
        <dbReference type="Pfam" id="PF01850"/>
    </source>
</evidence>
<dbReference type="CDD" id="cd09874">
    <property type="entry name" value="PIN_MT3492-like"/>
    <property type="match status" value="1"/>
</dbReference>
<dbReference type="EMBL" id="BAAANY010000001">
    <property type="protein sequence ID" value="GAA1655594.1"/>
    <property type="molecule type" value="Genomic_DNA"/>
</dbReference>
<sequence>MITYLDASAILRLIIPHEWTEHLNAHLRRQPQLGTSVIGMVETQRTLMRGATEEQMAWGDRLLREFQEIAVTDEVARTASAIPSRSLRTLDALHVASAIVAGASQLVTYDKTMAAAARAVGLRVVSPGVN</sequence>
<dbReference type="InterPro" id="IPR002716">
    <property type="entry name" value="PIN_dom"/>
</dbReference>
<keyword evidence="3" id="KW-0479">Metal-binding</keyword>
<keyword evidence="2" id="KW-0540">Nuclease</keyword>
<evidence type="ECO:0000313" key="7">
    <source>
        <dbReference type="EMBL" id="GAA1655594.1"/>
    </source>
</evidence>
<dbReference type="InterPro" id="IPR029060">
    <property type="entry name" value="PIN-like_dom_sf"/>
</dbReference>
<proteinExistence type="predicted"/>
<keyword evidence="8" id="KW-1185">Reference proteome</keyword>
<evidence type="ECO:0000256" key="5">
    <source>
        <dbReference type="ARBA" id="ARBA00022842"/>
    </source>
</evidence>
<keyword evidence="5" id="KW-0460">Magnesium</keyword>
<keyword evidence="1" id="KW-1277">Toxin-antitoxin system</keyword>
<protein>
    <submittedName>
        <fullName evidence="7">Type II toxin-antitoxin system VapC family toxin</fullName>
    </submittedName>
</protein>